<accession>A0A8D2MR21</accession>
<dbReference type="Ensembl" id="ENSZALT00000015726.1">
    <property type="protein sequence ID" value="ENSZALP00000011373.1"/>
    <property type="gene ID" value="ENSZALG00000009572.1"/>
</dbReference>
<evidence type="ECO:0000256" key="1">
    <source>
        <dbReference type="SAM" id="MobiDB-lite"/>
    </source>
</evidence>
<dbReference type="Proteomes" id="UP000694413">
    <property type="component" value="Unassembled WGS sequence"/>
</dbReference>
<sequence>PRPGLGWGSNAEGKELELPARAFPLAVLQTENGVLLPSLQYALPFLDLHGTPRLEFHQSVFDELREKLLERVSAIALEGKVEERYKKLEDLLEKSFSLVKMPSIQPVVMCVMKHLPKVPEKKLKLVMADKDLYKACAVEVKRQIWQDNQALFGDEVSPLLKQYILEKENILFSNDISFLQNFFSPSPKTRRQGEVVQKLTQMIGKNVKLYDMVLQFLRTLFLRTRNVHYCTLRAELLMSLHDLEISEICTVDPCHKFTWCLDACIREKFVDNKRARELQGFLDGVKKGQEQVLGDLSMILCDPFAINTLALSTIRHLQDLVGQDTLPRDEAPHTALLLSQHFRTMGWHEVTDDGFVLFPPCKEAELITRFLPLLMSFVVDDHTFTVDQKLPSEEKGPIPYPSAIPEAFTKFLQENRIACEIGLYYILHITKQRNKNAFLRLLPALVETFSDLAFSDIFLHLLTGNLTLLSDEFALEEFCTSLFDGFFLTACSRKENVHRHVLRLLLHLHHKVAPAKLESLQKALEPTKQSGEAVKELYNQLSEKLELRKPSPAEVTETPSMELPLPTVPTPASR</sequence>
<evidence type="ECO:0000313" key="3">
    <source>
        <dbReference type="Proteomes" id="UP000694413"/>
    </source>
</evidence>
<dbReference type="InterPro" id="IPR010405">
    <property type="entry name" value="COBRA1"/>
</dbReference>
<proteinExistence type="predicted"/>
<dbReference type="GO" id="GO:0032021">
    <property type="term" value="C:NELF complex"/>
    <property type="evidence" value="ECO:0007669"/>
    <property type="project" value="TreeGrafter"/>
</dbReference>
<name>A0A8D2MR21_ZONAL</name>
<reference evidence="2" key="2">
    <citation type="submission" date="2025-09" db="UniProtKB">
        <authorList>
            <consortium name="Ensembl"/>
        </authorList>
    </citation>
    <scope>IDENTIFICATION</scope>
</reference>
<dbReference type="AlphaFoldDB" id="A0A8D2MR21"/>
<dbReference type="PANTHER" id="PTHR13503:SF3">
    <property type="entry name" value="NEGATIVE ELONGATION FACTOR B"/>
    <property type="match status" value="1"/>
</dbReference>
<reference evidence="2" key="1">
    <citation type="submission" date="2025-08" db="UniProtKB">
        <authorList>
            <consortium name="Ensembl"/>
        </authorList>
    </citation>
    <scope>IDENTIFICATION</scope>
</reference>
<dbReference type="PANTHER" id="PTHR13503">
    <property type="entry name" value="NEGATIVE ELONGATION FACTOR COMPLEX MEMBER B"/>
    <property type="match status" value="1"/>
</dbReference>
<dbReference type="GO" id="GO:0034244">
    <property type="term" value="P:negative regulation of transcription elongation by RNA polymerase II"/>
    <property type="evidence" value="ECO:0007669"/>
    <property type="project" value="TreeGrafter"/>
</dbReference>
<gene>
    <name evidence="2" type="primary">NELFB</name>
</gene>
<evidence type="ECO:0000313" key="2">
    <source>
        <dbReference type="Ensembl" id="ENSZALP00000011373.1"/>
    </source>
</evidence>
<dbReference type="Pfam" id="PF06209">
    <property type="entry name" value="COBRA1"/>
    <property type="match status" value="1"/>
</dbReference>
<organism evidence="2 3">
    <name type="scientific">Zonotrichia albicollis</name>
    <name type="common">White-throated sparrow</name>
    <name type="synonym">Fringilla albicollis</name>
    <dbReference type="NCBI Taxonomy" id="44394"/>
    <lineage>
        <taxon>Eukaryota</taxon>
        <taxon>Metazoa</taxon>
        <taxon>Chordata</taxon>
        <taxon>Craniata</taxon>
        <taxon>Vertebrata</taxon>
        <taxon>Euteleostomi</taxon>
        <taxon>Archelosauria</taxon>
        <taxon>Archosauria</taxon>
        <taxon>Dinosauria</taxon>
        <taxon>Saurischia</taxon>
        <taxon>Theropoda</taxon>
        <taxon>Coelurosauria</taxon>
        <taxon>Aves</taxon>
        <taxon>Neognathae</taxon>
        <taxon>Neoaves</taxon>
        <taxon>Telluraves</taxon>
        <taxon>Australaves</taxon>
        <taxon>Passeriformes</taxon>
        <taxon>Passerellidae</taxon>
        <taxon>Zonotrichia</taxon>
    </lineage>
</organism>
<protein>
    <submittedName>
        <fullName evidence="2">Negative elongation factor complex member B</fullName>
    </submittedName>
</protein>
<keyword evidence="3" id="KW-1185">Reference proteome</keyword>
<feature type="region of interest" description="Disordered" evidence="1">
    <location>
        <begin position="548"/>
        <end position="574"/>
    </location>
</feature>